<evidence type="ECO:0000259" key="8">
    <source>
        <dbReference type="PROSITE" id="PS50888"/>
    </source>
</evidence>
<dbReference type="RefSeq" id="XP_002428196.1">
    <property type="nucleotide sequence ID" value="XM_002428151.1"/>
</dbReference>
<dbReference type="Pfam" id="PF00010">
    <property type="entry name" value="HLH"/>
    <property type="match status" value="1"/>
</dbReference>
<dbReference type="GeneID" id="8233576"/>
<dbReference type="SUPFAM" id="SSF47459">
    <property type="entry name" value="HLH, helix-loop-helix DNA-binding domain"/>
    <property type="match status" value="1"/>
</dbReference>
<evidence type="ECO:0000256" key="5">
    <source>
        <dbReference type="ARBA" id="ARBA00023163"/>
    </source>
</evidence>
<accession>E0VQ02</accession>
<feature type="region of interest" description="Disordered" evidence="7">
    <location>
        <begin position="516"/>
        <end position="554"/>
    </location>
</feature>
<evidence type="ECO:0000256" key="4">
    <source>
        <dbReference type="ARBA" id="ARBA00023125"/>
    </source>
</evidence>
<dbReference type="GO" id="GO:0005634">
    <property type="term" value="C:nucleus"/>
    <property type="evidence" value="ECO:0007669"/>
    <property type="project" value="UniProtKB-SubCell"/>
</dbReference>
<dbReference type="GO" id="GO:0046983">
    <property type="term" value="F:protein dimerization activity"/>
    <property type="evidence" value="ECO:0007669"/>
    <property type="project" value="InterPro"/>
</dbReference>
<dbReference type="Gene3D" id="4.10.280.10">
    <property type="entry name" value="Helix-loop-helix DNA-binding domain"/>
    <property type="match status" value="1"/>
</dbReference>
<dbReference type="InterPro" id="IPR036638">
    <property type="entry name" value="HLH_DNA-bd_sf"/>
</dbReference>
<evidence type="ECO:0000313" key="10">
    <source>
        <dbReference type="EnsemblMetazoa" id="PHUM369750-PA"/>
    </source>
</evidence>
<dbReference type="HOGENOM" id="CLU_007471_1_0_1"/>
<keyword evidence="6" id="KW-0539">Nucleus</keyword>
<gene>
    <name evidence="10" type="primary">8233576</name>
    <name evidence="9" type="ORF">Phum_PHUM369750</name>
</gene>
<reference evidence="9" key="1">
    <citation type="submission" date="2007-04" db="EMBL/GenBank/DDBJ databases">
        <title>Annotation of Pediculus humanus corporis strain USDA.</title>
        <authorList>
            <person name="Kirkness E."/>
            <person name="Hannick L."/>
            <person name="Hass B."/>
            <person name="Bruggner R."/>
            <person name="Lawson D."/>
            <person name="Bidwell S."/>
            <person name="Joardar V."/>
            <person name="Caler E."/>
            <person name="Walenz B."/>
            <person name="Inman J."/>
            <person name="Schobel S."/>
            <person name="Galinsky K."/>
            <person name="Amedeo P."/>
            <person name="Strausberg R."/>
        </authorList>
    </citation>
    <scope>NUCLEOTIDE SEQUENCE</scope>
    <source>
        <strain evidence="9">USDA</strain>
    </source>
</reference>
<dbReference type="FunCoup" id="E0VQ02">
    <property type="interactions" value="520"/>
</dbReference>
<evidence type="ECO:0000313" key="9">
    <source>
        <dbReference type="EMBL" id="EEB15458.1"/>
    </source>
</evidence>
<evidence type="ECO:0000256" key="3">
    <source>
        <dbReference type="ARBA" id="ARBA00023015"/>
    </source>
</evidence>
<dbReference type="GO" id="GO:0000981">
    <property type="term" value="F:DNA-binding transcription factor activity, RNA polymerase II-specific"/>
    <property type="evidence" value="ECO:0007669"/>
    <property type="project" value="TreeGrafter"/>
</dbReference>
<evidence type="ECO:0000256" key="1">
    <source>
        <dbReference type="ARBA" id="ARBA00004123"/>
    </source>
</evidence>
<dbReference type="EMBL" id="AAZO01004304">
    <property type="status" value="NOT_ANNOTATED_CDS"/>
    <property type="molecule type" value="Genomic_DNA"/>
</dbReference>
<dbReference type="OrthoDB" id="6022628at2759"/>
<feature type="compositionally biased region" description="Polar residues" evidence="7">
    <location>
        <begin position="672"/>
        <end position="686"/>
    </location>
</feature>
<evidence type="ECO:0000313" key="11">
    <source>
        <dbReference type="Proteomes" id="UP000009046"/>
    </source>
</evidence>
<evidence type="ECO:0000256" key="7">
    <source>
        <dbReference type="SAM" id="MobiDB-lite"/>
    </source>
</evidence>
<evidence type="ECO:0000256" key="6">
    <source>
        <dbReference type="ARBA" id="ARBA00023242"/>
    </source>
</evidence>
<dbReference type="eggNOG" id="KOG3582">
    <property type="taxonomic scope" value="Eukaryota"/>
</dbReference>
<dbReference type="PROSITE" id="PS50888">
    <property type="entry name" value="BHLH"/>
    <property type="match status" value="1"/>
</dbReference>
<dbReference type="KEGG" id="phu:Phum_PHUM369750"/>
<dbReference type="SMART" id="SM00353">
    <property type="entry name" value="HLH"/>
    <property type="match status" value="1"/>
</dbReference>
<keyword evidence="3" id="KW-0805">Transcription regulation</keyword>
<dbReference type="EMBL" id="DS235387">
    <property type="protein sequence ID" value="EEB15458.1"/>
    <property type="molecule type" value="Genomic_DNA"/>
</dbReference>
<name>E0VQ02_PEDHC</name>
<keyword evidence="4" id="KW-0238">DNA-binding</keyword>
<feature type="compositionally biased region" description="Low complexity" evidence="7">
    <location>
        <begin position="658"/>
        <end position="671"/>
    </location>
</feature>
<keyword evidence="5" id="KW-0804">Transcription</keyword>
<dbReference type="PANTHER" id="PTHR15741:SF37">
    <property type="entry name" value="LD38259P"/>
    <property type="match status" value="1"/>
</dbReference>
<sequence>MQCHEMRYPDIPLLTSKSDSKTLKMEKEVIHSGHFMVSHFEAEAQDDEYEVAVPVPEMRYMDSNTPQNNDLQVFNVNKPHITTSSGQLAIETSLTKLFQCMSLAYRQKLTSPKWNRFKGIRLRWKDKIRLNNVIWRCWHMQFIKKENTLICQFASPLDESTHNKPEAVVLEGKYWKRKLAAVTAEYKRWRMFYRNKIMGWAIKDVSISDMDMFDWQSQSTDSSQFGPMMVDEDYMELMSDTLFSTISSIQPFAFPDTREIAKGTNIADFIQPSLVQLQPNLDDFMDALEPFQEVFSSKLAPVPEDCAVSELTFRSTQPFPDLTLETQTSGLPVVETEASTSTQSDFQTVVHYNETLSSEGEPSEAKPTDGFFEDKIRSPQLTYQTDLTNPTSAQSYVNAENVHPTSSKVNAQPITVRPYKYDAESSQQESSFTNNKVQQQPFKMPIGNSKTTFKQTQYQKISPACSLSNQYNRIQQDYDLAVTPQESLLPEMSVALKMMKDPVRSTSLPVMNKPETFAVPKDKPQPTTLNSRQRTKSGSSLLMIKSKPSPLSTANSDSALNISNALLAQLLTSNSSVYNLTNVSDRTQPVVKSTNIPIMPSPCKGLQQKLLPLPHSNTLLVTNSSTLQNYISAIRPSSSPENKSDCITVQNQTSQNNLSGSSSETLSPTSPNKTDNSQNSAASGSNVNFKNDFNKVRYEVIVIKKQFNRILQEYRRVCHINAEQKRRYNIKNGFDVLHSLIPYLTLNPNVKLSKATMLQKGAEYIRQLQAERLKVQEDMEALKYQIDSLSTSISNCQSLLPATGAPVSRHRITKMKEMFDDFVRVRTLEDWKFWIFSLLFEPLLQSFSCSVSTASYEDLYRSTLIWVEQHCSLVELRPVVLNSLRNLCTATEILSNPSKLPEEAKSAVTKKKS</sequence>
<dbReference type="GO" id="GO:0000978">
    <property type="term" value="F:RNA polymerase II cis-regulatory region sequence-specific DNA binding"/>
    <property type="evidence" value="ECO:0007669"/>
    <property type="project" value="TreeGrafter"/>
</dbReference>
<dbReference type="CDD" id="cd11405">
    <property type="entry name" value="bHLHzip_MLXIP_like"/>
    <property type="match status" value="1"/>
</dbReference>
<dbReference type="Proteomes" id="UP000009046">
    <property type="component" value="Unassembled WGS sequence"/>
</dbReference>
<dbReference type="OMA" id="TEFHSSI"/>
<proteinExistence type="predicted"/>
<dbReference type="FunFam" id="4.10.280.10:FF:000028">
    <property type="entry name" value="MLX interacting protein like"/>
    <property type="match status" value="1"/>
</dbReference>
<comment type="subcellular location">
    <subcellularLocation>
        <location evidence="1">Nucleus</location>
    </subcellularLocation>
</comment>
<dbReference type="InterPro" id="IPR011598">
    <property type="entry name" value="bHLH_dom"/>
</dbReference>
<dbReference type="STRING" id="121224.E0VQ02"/>
<feature type="compositionally biased region" description="Polar residues" evidence="7">
    <location>
        <begin position="525"/>
        <end position="540"/>
    </location>
</feature>
<dbReference type="VEuPathDB" id="VectorBase:PHUM369750"/>
<dbReference type="InterPro" id="IPR052207">
    <property type="entry name" value="Max-like/E-box_TFs"/>
</dbReference>
<dbReference type="AlphaFoldDB" id="E0VQ02"/>
<dbReference type="CTD" id="8233576"/>
<dbReference type="InParanoid" id="E0VQ02"/>
<protein>
    <submittedName>
        <fullName evidence="9 10">Mondoa, putative</fullName>
    </submittedName>
</protein>
<feature type="region of interest" description="Disordered" evidence="7">
    <location>
        <begin position="653"/>
        <end position="686"/>
    </location>
</feature>
<reference evidence="10" key="3">
    <citation type="submission" date="2020-05" db="UniProtKB">
        <authorList>
            <consortium name="EnsemblMetazoa"/>
        </authorList>
    </citation>
    <scope>IDENTIFICATION</scope>
    <source>
        <strain evidence="10">USDA</strain>
    </source>
</reference>
<feature type="domain" description="BHLH" evidence="8">
    <location>
        <begin position="714"/>
        <end position="768"/>
    </location>
</feature>
<reference evidence="9" key="2">
    <citation type="submission" date="2007-04" db="EMBL/GenBank/DDBJ databases">
        <title>The genome of the human body louse.</title>
        <authorList>
            <consortium name="The Human Body Louse Genome Consortium"/>
            <person name="Kirkness E."/>
            <person name="Walenz B."/>
            <person name="Hass B."/>
            <person name="Bruggner R."/>
            <person name="Strausberg R."/>
        </authorList>
    </citation>
    <scope>NUCLEOTIDE SEQUENCE</scope>
    <source>
        <strain evidence="9">USDA</strain>
    </source>
</reference>
<dbReference type="PANTHER" id="PTHR15741">
    <property type="entry name" value="BASIC HELIX-LOOP-HELIX ZIP TRANSCRIPTION FACTOR"/>
    <property type="match status" value="1"/>
</dbReference>
<organism>
    <name type="scientific">Pediculus humanus subsp. corporis</name>
    <name type="common">Body louse</name>
    <dbReference type="NCBI Taxonomy" id="121224"/>
    <lineage>
        <taxon>Eukaryota</taxon>
        <taxon>Metazoa</taxon>
        <taxon>Ecdysozoa</taxon>
        <taxon>Arthropoda</taxon>
        <taxon>Hexapoda</taxon>
        <taxon>Insecta</taxon>
        <taxon>Pterygota</taxon>
        <taxon>Neoptera</taxon>
        <taxon>Paraneoptera</taxon>
        <taxon>Psocodea</taxon>
        <taxon>Troctomorpha</taxon>
        <taxon>Phthiraptera</taxon>
        <taxon>Anoplura</taxon>
        <taxon>Pediculidae</taxon>
        <taxon>Pediculus</taxon>
    </lineage>
</organism>
<keyword evidence="2" id="KW-0597">Phosphoprotein</keyword>
<dbReference type="CDD" id="cd21739">
    <property type="entry name" value="NES2-NLS_ChREBP-like"/>
    <property type="match status" value="1"/>
</dbReference>
<dbReference type="EnsemblMetazoa" id="PHUM369750-RA">
    <property type="protein sequence ID" value="PHUM369750-PA"/>
    <property type="gene ID" value="PHUM369750"/>
</dbReference>
<evidence type="ECO:0000256" key="2">
    <source>
        <dbReference type="ARBA" id="ARBA00022553"/>
    </source>
</evidence>
<keyword evidence="11" id="KW-1185">Reference proteome</keyword>